<feature type="transmembrane region" description="Helical" evidence="1">
    <location>
        <begin position="145"/>
        <end position="170"/>
    </location>
</feature>
<evidence type="ECO:0000313" key="3">
    <source>
        <dbReference type="Proteomes" id="UP001500320"/>
    </source>
</evidence>
<evidence type="ECO:0000256" key="1">
    <source>
        <dbReference type="SAM" id="Phobius"/>
    </source>
</evidence>
<dbReference type="Proteomes" id="UP001500320">
    <property type="component" value="Unassembled WGS sequence"/>
</dbReference>
<keyword evidence="1" id="KW-0472">Membrane</keyword>
<feature type="transmembrane region" description="Helical" evidence="1">
    <location>
        <begin position="177"/>
        <end position="198"/>
    </location>
</feature>
<keyword evidence="1" id="KW-0812">Transmembrane</keyword>
<feature type="transmembrane region" description="Helical" evidence="1">
    <location>
        <begin position="102"/>
        <end position="125"/>
    </location>
</feature>
<name>A0ABP6P4P3_9ACTN</name>
<feature type="transmembrane region" description="Helical" evidence="1">
    <location>
        <begin position="35"/>
        <end position="55"/>
    </location>
</feature>
<sequence>MISRTDIRLRREQHMTTPPLADLLRRRRAPARRTALRVAALASVPVVLALTGLLHPHHLTPDTAERWTTLHLLLLPLFPLLAGSPLLLLRGMGGPWATTARLGCYIYAIFYTALDAIAGVAYGTLTANTDDPATLTRAGAALDVVGGTLGLIGSLGFLLASVATTAALAARHGGRRAAAGGTVLITASVLWLGSHIYWPEGVLTALALGLGFALLGIASPRGAAPESAAG</sequence>
<gene>
    <name evidence="2" type="ORF">GCM10010466_66610</name>
</gene>
<evidence type="ECO:0000313" key="2">
    <source>
        <dbReference type="EMBL" id="GAA3166508.1"/>
    </source>
</evidence>
<feature type="transmembrane region" description="Helical" evidence="1">
    <location>
        <begin position="204"/>
        <end position="224"/>
    </location>
</feature>
<evidence type="ECO:0008006" key="4">
    <source>
        <dbReference type="Google" id="ProtNLM"/>
    </source>
</evidence>
<reference evidence="3" key="1">
    <citation type="journal article" date="2019" name="Int. J. Syst. Evol. Microbiol.">
        <title>The Global Catalogue of Microorganisms (GCM) 10K type strain sequencing project: providing services to taxonomists for standard genome sequencing and annotation.</title>
        <authorList>
            <consortium name="The Broad Institute Genomics Platform"/>
            <consortium name="The Broad Institute Genome Sequencing Center for Infectious Disease"/>
            <person name="Wu L."/>
            <person name="Ma J."/>
        </authorList>
    </citation>
    <scope>NUCLEOTIDE SEQUENCE [LARGE SCALE GENOMIC DNA]</scope>
    <source>
        <strain evidence="3">JCM 9373</strain>
    </source>
</reference>
<protein>
    <recommendedName>
        <fullName evidence="4">Integral membrane protein</fullName>
    </recommendedName>
</protein>
<accession>A0ABP6P4P3</accession>
<keyword evidence="1" id="KW-1133">Transmembrane helix</keyword>
<keyword evidence="3" id="KW-1185">Reference proteome</keyword>
<organism evidence="2 3">
    <name type="scientific">Planomonospora alba</name>
    <dbReference type="NCBI Taxonomy" id="161354"/>
    <lineage>
        <taxon>Bacteria</taxon>
        <taxon>Bacillati</taxon>
        <taxon>Actinomycetota</taxon>
        <taxon>Actinomycetes</taxon>
        <taxon>Streptosporangiales</taxon>
        <taxon>Streptosporangiaceae</taxon>
        <taxon>Planomonospora</taxon>
    </lineage>
</organism>
<proteinExistence type="predicted"/>
<dbReference type="EMBL" id="BAAAUT010000099">
    <property type="protein sequence ID" value="GAA3166508.1"/>
    <property type="molecule type" value="Genomic_DNA"/>
</dbReference>
<feature type="transmembrane region" description="Helical" evidence="1">
    <location>
        <begin position="67"/>
        <end position="90"/>
    </location>
</feature>
<comment type="caution">
    <text evidence="2">The sequence shown here is derived from an EMBL/GenBank/DDBJ whole genome shotgun (WGS) entry which is preliminary data.</text>
</comment>